<feature type="short sequence motif" description="TonB C-terminal box" evidence="13">
    <location>
        <begin position="704"/>
        <end position="721"/>
    </location>
</feature>
<evidence type="ECO:0000256" key="5">
    <source>
        <dbReference type="ARBA" id="ARBA00022692"/>
    </source>
</evidence>
<dbReference type="CDD" id="cd01347">
    <property type="entry name" value="ligand_gated_channel"/>
    <property type="match status" value="1"/>
</dbReference>
<keyword evidence="9 14" id="KW-0798">TonB box</keyword>
<dbReference type="PROSITE" id="PS01156">
    <property type="entry name" value="TONB_DEPENDENT_REC_2"/>
    <property type="match status" value="1"/>
</dbReference>
<evidence type="ECO:0000256" key="9">
    <source>
        <dbReference type="ARBA" id="ARBA00023077"/>
    </source>
</evidence>
<name>A0A0P9Q3G0_9PSED</name>
<dbReference type="SUPFAM" id="SSF56935">
    <property type="entry name" value="Porins"/>
    <property type="match status" value="1"/>
</dbReference>
<keyword evidence="10 12" id="KW-0472">Membrane</keyword>
<keyword evidence="4" id="KW-0410">Iron transport</keyword>
<reference evidence="19 20" key="1">
    <citation type="submission" date="2018-08" db="EMBL/GenBank/DDBJ databases">
        <title>Recombination of ecologically and evolutionarily significant loci maintains genetic cohesion in the Pseudomonas syringae species complex.</title>
        <authorList>
            <person name="Dillon M."/>
            <person name="Thakur S."/>
            <person name="Almeida R.N.D."/>
            <person name="Weir B.S."/>
            <person name="Guttman D.S."/>
        </authorList>
    </citation>
    <scope>NUCLEOTIDE SEQUENCE [LARGE SCALE GENOMIC DNA]</scope>
    <source>
        <strain evidence="18 20">ICMP 13052</strain>
        <strain evidence="17 19">ICMP 4330</strain>
    </source>
</reference>
<dbReference type="GO" id="GO:0009279">
    <property type="term" value="C:cell outer membrane"/>
    <property type="evidence" value="ECO:0007669"/>
    <property type="project" value="UniProtKB-SubCell"/>
</dbReference>
<comment type="similarity">
    <text evidence="12 14">Belongs to the TonB-dependent receptor family.</text>
</comment>
<keyword evidence="5 12" id="KW-0812">Transmembrane</keyword>
<gene>
    <name evidence="18" type="ORF">ALQ08_04990</name>
    <name evidence="17" type="ORF">ALQ28_04328</name>
</gene>
<evidence type="ECO:0000256" key="3">
    <source>
        <dbReference type="ARBA" id="ARBA00022452"/>
    </source>
</evidence>
<dbReference type="PANTHER" id="PTHR32552:SF68">
    <property type="entry name" value="FERRICHROME OUTER MEMBRANE TRANSPORTER_PHAGE RECEPTOR"/>
    <property type="match status" value="1"/>
</dbReference>
<dbReference type="PROSITE" id="PS52016">
    <property type="entry name" value="TONB_DEPENDENT_REC_3"/>
    <property type="match status" value="1"/>
</dbReference>
<evidence type="ECO:0000256" key="10">
    <source>
        <dbReference type="ARBA" id="ARBA00023136"/>
    </source>
</evidence>
<evidence type="ECO:0000256" key="11">
    <source>
        <dbReference type="ARBA" id="ARBA00023237"/>
    </source>
</evidence>
<feature type="domain" description="TonB-dependent receptor-like beta-barrel" evidence="15">
    <location>
        <begin position="265"/>
        <end position="685"/>
    </location>
</feature>
<keyword evidence="6" id="KW-0732">Signal</keyword>
<keyword evidence="7" id="KW-0408">Iron</keyword>
<dbReference type="InterPro" id="IPR012910">
    <property type="entry name" value="Plug_dom"/>
</dbReference>
<comment type="caution">
    <text evidence="17">The sequence shown here is derived from an EMBL/GenBank/DDBJ whole genome shotgun (WGS) entry which is preliminary data.</text>
</comment>
<proteinExistence type="inferred from homology"/>
<dbReference type="Pfam" id="PF00593">
    <property type="entry name" value="TonB_dep_Rec_b-barrel"/>
    <property type="match status" value="1"/>
</dbReference>
<dbReference type="EMBL" id="RBRA01000331">
    <property type="protein sequence ID" value="RMQ17614.1"/>
    <property type="molecule type" value="Genomic_DNA"/>
</dbReference>
<dbReference type="AlphaFoldDB" id="A0A0P9Q3G0"/>
<dbReference type="PANTHER" id="PTHR32552">
    <property type="entry name" value="FERRICHROME IRON RECEPTOR-RELATED"/>
    <property type="match status" value="1"/>
</dbReference>
<keyword evidence="11 12" id="KW-0998">Cell outer membrane</keyword>
<comment type="subcellular location">
    <subcellularLocation>
        <location evidence="1 12">Cell outer membrane</location>
        <topology evidence="1 12">Multi-pass membrane protein</topology>
    </subcellularLocation>
</comment>
<dbReference type="EMBL" id="RBQG01000257">
    <property type="protein sequence ID" value="RMP09773.1"/>
    <property type="molecule type" value="Genomic_DNA"/>
</dbReference>
<dbReference type="GO" id="GO:0015344">
    <property type="term" value="F:siderophore uptake transmembrane transporter activity"/>
    <property type="evidence" value="ECO:0007669"/>
    <property type="project" value="TreeGrafter"/>
</dbReference>
<evidence type="ECO:0000259" key="16">
    <source>
        <dbReference type="Pfam" id="PF07715"/>
    </source>
</evidence>
<evidence type="ECO:0000256" key="7">
    <source>
        <dbReference type="ARBA" id="ARBA00023004"/>
    </source>
</evidence>
<evidence type="ECO:0000313" key="18">
    <source>
        <dbReference type="EMBL" id="RMQ17614.1"/>
    </source>
</evidence>
<dbReference type="Gene3D" id="2.170.130.10">
    <property type="entry name" value="TonB-dependent receptor, plug domain"/>
    <property type="match status" value="1"/>
</dbReference>
<protein>
    <submittedName>
        <fullName evidence="17">TonB-dependent receptor</fullName>
    </submittedName>
</protein>
<keyword evidence="2 12" id="KW-0813">Transport</keyword>
<accession>A0A0P9Q3G0</accession>
<evidence type="ECO:0000256" key="14">
    <source>
        <dbReference type="RuleBase" id="RU003357"/>
    </source>
</evidence>
<evidence type="ECO:0000259" key="15">
    <source>
        <dbReference type="Pfam" id="PF00593"/>
    </source>
</evidence>
<evidence type="ECO:0000256" key="4">
    <source>
        <dbReference type="ARBA" id="ARBA00022496"/>
    </source>
</evidence>
<dbReference type="InterPro" id="IPR000531">
    <property type="entry name" value="Beta-barrel_TonB"/>
</dbReference>
<dbReference type="InterPro" id="IPR036942">
    <property type="entry name" value="Beta-barrel_TonB_sf"/>
</dbReference>
<dbReference type="InterPro" id="IPR010917">
    <property type="entry name" value="TonB_rcpt_CS"/>
</dbReference>
<evidence type="ECO:0000256" key="2">
    <source>
        <dbReference type="ARBA" id="ARBA00022448"/>
    </source>
</evidence>
<evidence type="ECO:0000256" key="1">
    <source>
        <dbReference type="ARBA" id="ARBA00004571"/>
    </source>
</evidence>
<dbReference type="InterPro" id="IPR037066">
    <property type="entry name" value="Plug_dom_sf"/>
</dbReference>
<dbReference type="Proteomes" id="UP000269044">
    <property type="component" value="Unassembled WGS sequence"/>
</dbReference>
<keyword evidence="17" id="KW-0675">Receptor</keyword>
<evidence type="ECO:0000313" key="17">
    <source>
        <dbReference type="EMBL" id="RMP09773.1"/>
    </source>
</evidence>
<dbReference type="Gene3D" id="2.40.170.20">
    <property type="entry name" value="TonB-dependent receptor, beta-barrel domain"/>
    <property type="match status" value="1"/>
</dbReference>
<dbReference type="Proteomes" id="UP000267908">
    <property type="component" value="Unassembled WGS sequence"/>
</dbReference>
<keyword evidence="3 12" id="KW-1134">Transmembrane beta strand</keyword>
<evidence type="ECO:0000313" key="19">
    <source>
        <dbReference type="Proteomes" id="UP000267908"/>
    </source>
</evidence>
<dbReference type="InterPro" id="IPR039426">
    <property type="entry name" value="TonB-dep_rcpt-like"/>
</dbReference>
<dbReference type="Pfam" id="PF07715">
    <property type="entry name" value="Plug"/>
    <property type="match status" value="1"/>
</dbReference>
<organism evidence="17 19">
    <name type="scientific">Pseudomonas syringae pv. delphinii</name>
    <dbReference type="NCBI Taxonomy" id="192088"/>
    <lineage>
        <taxon>Bacteria</taxon>
        <taxon>Pseudomonadati</taxon>
        <taxon>Pseudomonadota</taxon>
        <taxon>Gammaproteobacteria</taxon>
        <taxon>Pseudomonadales</taxon>
        <taxon>Pseudomonadaceae</taxon>
        <taxon>Pseudomonas</taxon>
    </lineage>
</organism>
<evidence type="ECO:0000256" key="8">
    <source>
        <dbReference type="ARBA" id="ARBA00023065"/>
    </source>
</evidence>
<evidence type="ECO:0000256" key="13">
    <source>
        <dbReference type="PROSITE-ProRule" id="PRU10144"/>
    </source>
</evidence>
<keyword evidence="8" id="KW-0406">Ion transport</keyword>
<evidence type="ECO:0000313" key="20">
    <source>
        <dbReference type="Proteomes" id="UP000269044"/>
    </source>
</evidence>
<evidence type="ECO:0000256" key="12">
    <source>
        <dbReference type="PROSITE-ProRule" id="PRU01360"/>
    </source>
</evidence>
<sequence>MLLFLKLFSGLRWTLNALKFLDHQEVRAMPAPFTLRYAKRLSVSRSIWPLMSAGLFTMSPLCSALADAVKVEDSTLTLGTVNVQGTTSGPLSTSSVLSSVDILGGDILEKMPVNYSWELFRRAPGVMLTEFNQGTTSGKISFRGFNGEGEVNAVKLLIDGIPSNSNDGNMPYMDMIFPMELDSIEVVRGTSDARYGLNNIAGNVNMLTRTGGDYNKARFRYGSFDTRETQLAKGIESSNWTQNYFFAYQKSDGYRDHAEADKFSMSGKWFFTPDDDSYRIGLIARHYETEAQEPGYLTEDDARHRPEMTNSFNATDKGTRRMNQVSLHFDTDLTDTLAWSAKTYVNTLDDRRWTQYWRTSSQQERDTYETQYGALTSLTWRPEVSWLYDFALEGGTDVQQQQNQSERYRTRDRARLATTRDQQFDFDTYGAYVQAEIKPFESLKIVPAYRVDKIQGDFTNEMTGTDYDINDYGLIKQPKISVVYSPWDVASFYANWGRTFQVGTGAAAYKIPPRDTDLAPSINEGWETGIKFTPADWVDGRVAYWQQEASGEVSRRLNDPSGESDNVGETRRWGYDVQMNLHPDERTEVWLAYSWQYSKILQPSATLPGSKGREIDHIPHHLYSAGVSYDATPGLQLTAWMNGQTDYYLERENTKGTYGGYVLMNLGATYKVTQSVSVDLQLKNLTNRYYEYVWYDPDGAQGSLHSPGDGRALYTGVTVDF</sequence>
<feature type="domain" description="TonB-dependent receptor plug" evidence="16">
    <location>
        <begin position="94"/>
        <end position="202"/>
    </location>
</feature>
<evidence type="ECO:0000256" key="6">
    <source>
        <dbReference type="ARBA" id="ARBA00022729"/>
    </source>
</evidence>